<gene>
    <name evidence="1" type="ORF">NCTC11694_03333</name>
</gene>
<name>A0A7H4M148_9ENTR</name>
<proteinExistence type="predicted"/>
<accession>A0A7H4M148</accession>
<comment type="caution">
    <text evidence="1">The sequence shown here is derived from an EMBL/GenBank/DDBJ whole genome shotgun (WGS) entry which is preliminary data.</text>
</comment>
<protein>
    <submittedName>
        <fullName evidence="1">Uncharacterized protein</fullName>
    </submittedName>
</protein>
<dbReference type="AlphaFoldDB" id="A0A7H4M148"/>
<evidence type="ECO:0000313" key="1">
    <source>
        <dbReference type="EMBL" id="STR42124.1"/>
    </source>
</evidence>
<dbReference type="Proteomes" id="UP000255050">
    <property type="component" value="Unassembled WGS sequence"/>
</dbReference>
<evidence type="ECO:0000313" key="2">
    <source>
        <dbReference type="Proteomes" id="UP000255050"/>
    </source>
</evidence>
<dbReference type="EMBL" id="UGJR01000002">
    <property type="protein sequence ID" value="STR42124.1"/>
    <property type="molecule type" value="Genomic_DNA"/>
</dbReference>
<organism evidence="1 2">
    <name type="scientific">Klebsiella michiganensis</name>
    <dbReference type="NCBI Taxonomy" id="1134687"/>
    <lineage>
        <taxon>Bacteria</taxon>
        <taxon>Pseudomonadati</taxon>
        <taxon>Pseudomonadota</taxon>
        <taxon>Gammaproteobacteria</taxon>
        <taxon>Enterobacterales</taxon>
        <taxon>Enterobacteriaceae</taxon>
        <taxon>Klebsiella/Raoultella group</taxon>
        <taxon>Klebsiella</taxon>
    </lineage>
</organism>
<sequence length="46" mass="5518">MEIQGYLDHGFRMLSHPDNPISFEVLDHVPEVAEVLLRRKRRSWSR</sequence>
<reference evidence="1 2" key="1">
    <citation type="submission" date="2018-06" db="EMBL/GenBank/DDBJ databases">
        <authorList>
            <consortium name="Pathogen Informatics"/>
            <person name="Doyle S."/>
        </authorList>
    </citation>
    <scope>NUCLEOTIDE SEQUENCE [LARGE SCALE GENOMIC DNA]</scope>
    <source>
        <strain evidence="1 2">NCTC11694</strain>
    </source>
</reference>